<organism evidence="1 2">
    <name type="scientific">Patulibacter medicamentivorans</name>
    <dbReference type="NCBI Taxonomy" id="1097667"/>
    <lineage>
        <taxon>Bacteria</taxon>
        <taxon>Bacillati</taxon>
        <taxon>Actinomycetota</taxon>
        <taxon>Thermoleophilia</taxon>
        <taxon>Solirubrobacterales</taxon>
        <taxon>Patulibacteraceae</taxon>
        <taxon>Patulibacter</taxon>
    </lineage>
</organism>
<dbReference type="EMBL" id="AGUD01000251">
    <property type="protein sequence ID" value="EHN09818.1"/>
    <property type="molecule type" value="Genomic_DNA"/>
</dbReference>
<reference evidence="1 2" key="1">
    <citation type="journal article" date="2013" name="Biodegradation">
        <title>Quantitative proteomic analysis of ibuprofen-degrading Patulibacter sp. strain I11.</title>
        <authorList>
            <person name="Almeida B."/>
            <person name="Kjeldal H."/>
            <person name="Lolas I."/>
            <person name="Knudsen A.D."/>
            <person name="Carvalho G."/>
            <person name="Nielsen K.L."/>
            <person name="Barreto Crespo M.T."/>
            <person name="Stensballe A."/>
            <person name="Nielsen J.L."/>
        </authorList>
    </citation>
    <scope>NUCLEOTIDE SEQUENCE [LARGE SCALE GENOMIC DNA]</scope>
    <source>
        <strain evidence="1 2">I11</strain>
    </source>
</reference>
<protein>
    <recommendedName>
        <fullName evidence="3">VCBS repeat-containing protein</fullName>
    </recommendedName>
</protein>
<dbReference type="AlphaFoldDB" id="H0E940"/>
<evidence type="ECO:0000313" key="2">
    <source>
        <dbReference type="Proteomes" id="UP000005143"/>
    </source>
</evidence>
<dbReference type="Proteomes" id="UP000005143">
    <property type="component" value="Unassembled WGS sequence"/>
</dbReference>
<gene>
    <name evidence="1" type="ORF">PAI11_33550</name>
</gene>
<evidence type="ECO:0000313" key="1">
    <source>
        <dbReference type="EMBL" id="EHN09818.1"/>
    </source>
</evidence>
<comment type="caution">
    <text evidence="1">The sequence shown here is derived from an EMBL/GenBank/DDBJ whole genome shotgun (WGS) entry which is preliminary data.</text>
</comment>
<accession>H0E940</accession>
<name>H0E940_9ACTN</name>
<proteinExistence type="predicted"/>
<sequence length="320" mass="34357">MVRLTEDAAVVVPCQGAPVLRSRTNIAIATGLVALALPVAATAAPKRITRTVTGGPVAATATSVGSSFDGTGAGVQLKISRNGTTLFDGAPKGAGCIYEGKSSCTLLGWDEGSDALVVRDLDGNGEPEVIVDQYTGGAHCCVDTTIFNLKPDGSGYLQSPKEFRDEGYRLISRPGGTGEGAVPIFESGDIRFIDLYTSHAASSAPTQLWRWTGQAGWIDVTTSYLDDVRADQRQQRKLLDRITRRSIYEARGVAAAWAADGYRLGQRTAVLRILRRLADRGRLASGFSQRRSAAAKRSQGRAFVQGLDRRLKRWGYLPRP</sequence>
<keyword evidence="2" id="KW-1185">Reference proteome</keyword>
<evidence type="ECO:0008006" key="3">
    <source>
        <dbReference type="Google" id="ProtNLM"/>
    </source>
</evidence>